<dbReference type="GO" id="GO:0046872">
    <property type="term" value="F:metal ion binding"/>
    <property type="evidence" value="ECO:0007669"/>
    <property type="project" value="UniProtKB-KW"/>
</dbReference>
<feature type="binding site" evidence="10">
    <location>
        <position position="152"/>
    </location>
    <ligand>
        <name>pyridoxal 5'-phosphate</name>
        <dbReference type="ChEBI" id="CHEBI:597326"/>
    </ligand>
</feature>
<comment type="similarity">
    <text evidence="2 10">Belongs to the class-V pyridoxal-phosphate-dependent aminotransferase family. NifS/IscS subfamily.</text>
</comment>
<dbReference type="GO" id="GO:0006520">
    <property type="term" value="P:amino acid metabolic process"/>
    <property type="evidence" value="ECO:0007669"/>
    <property type="project" value="InterPro"/>
</dbReference>
<comment type="catalytic activity">
    <reaction evidence="9 10">
        <text>(sulfur carrier)-H + L-cysteine = (sulfur carrier)-SH + L-alanine</text>
        <dbReference type="Rhea" id="RHEA:43892"/>
        <dbReference type="Rhea" id="RHEA-COMP:14737"/>
        <dbReference type="Rhea" id="RHEA-COMP:14739"/>
        <dbReference type="ChEBI" id="CHEBI:29917"/>
        <dbReference type="ChEBI" id="CHEBI:35235"/>
        <dbReference type="ChEBI" id="CHEBI:57972"/>
        <dbReference type="ChEBI" id="CHEBI:64428"/>
        <dbReference type="EC" id="2.8.1.7"/>
    </reaction>
</comment>
<dbReference type="GO" id="GO:1990221">
    <property type="term" value="C:L-cysteine desulfurase complex"/>
    <property type="evidence" value="ECO:0007669"/>
    <property type="project" value="UniProtKB-ARBA"/>
</dbReference>
<keyword evidence="10" id="KW-0001">2Fe-2S</keyword>
<dbReference type="EMBL" id="CP018335">
    <property type="protein sequence ID" value="APM38688.1"/>
    <property type="molecule type" value="Genomic_DNA"/>
</dbReference>
<evidence type="ECO:0000256" key="6">
    <source>
        <dbReference type="ARBA" id="ARBA00022898"/>
    </source>
</evidence>
<feature type="domain" description="Aminotransferase class V" evidence="12">
    <location>
        <begin position="5"/>
        <end position="367"/>
    </location>
</feature>
<feature type="binding site" description="via persulfide group" evidence="10">
    <location>
        <position position="327"/>
    </location>
    <ligand>
        <name>[2Fe-2S] cluster</name>
        <dbReference type="ChEBI" id="CHEBI:190135"/>
        <note>ligand shared with IscU</note>
    </ligand>
</feature>
<accession>A0A1L5F6P5</accession>
<dbReference type="Proteomes" id="UP000184604">
    <property type="component" value="Chromosome"/>
</dbReference>
<evidence type="ECO:0000256" key="11">
    <source>
        <dbReference type="RuleBase" id="RU004504"/>
    </source>
</evidence>
<sequence length="402" mass="44136">MDKKVYMDYAATTYTKPEVLEEMIPYFTKSFGNPSSLYSMSDTPRKAVDEARGKVAKAINAEKNEIFFTAGGSESDNWILKGIAFGNKNKGNHIITTSIEHHAVIHACNFLEQNGFEVTYLNVDEYGFISLEELEKSIKDTTILVSVMFANNEVGTIQPIKEIGEICKKKKVYFHTDAVQAIGHVDIDVKAMNIDALSMAAHKFYGPKGIGAMYLRKGIKIENLIHGGGQERGKRASTENVPGIVGIGKAIELAVDDLKDESKRLSYLRDKLITGLMENIPHTKLNGPKGDKRLPGNVNLSFIGIEGETILLDLNDAGIYASTGSACASGSLDPSHVLLSLGLPHEVAHGSLRLTLGFGTTEEDVDYALKVIPEIVARRRDMSPLWEDFIKSKNKGEKVEQS</sequence>
<dbReference type="Gene3D" id="3.90.1150.10">
    <property type="entry name" value="Aspartate Aminotransferase, domain 1"/>
    <property type="match status" value="1"/>
</dbReference>
<dbReference type="InterPro" id="IPR017772">
    <property type="entry name" value="Cys_deSase_NifS_bac/arc"/>
</dbReference>
<comment type="function">
    <text evidence="10">Master enzyme that delivers sulfur to a number of partners involved in Fe-S cluster assembly, tRNA modification or cofactor biosynthesis. Catalyzes the removal of elemental sulfur atoms from cysteine to produce alanine. Functions as a sulfur delivery protein for Fe-S cluster synthesis onto IscU, an Fe-S scaffold assembly protein, as well as other S acceptor proteins.</text>
</comment>
<organism evidence="13 14">
    <name type="scientific">Clostridium kluyveri</name>
    <dbReference type="NCBI Taxonomy" id="1534"/>
    <lineage>
        <taxon>Bacteria</taxon>
        <taxon>Bacillati</taxon>
        <taxon>Bacillota</taxon>
        <taxon>Clostridia</taxon>
        <taxon>Eubacteriales</taxon>
        <taxon>Clostridiaceae</taxon>
        <taxon>Clostridium</taxon>
    </lineage>
</organism>
<dbReference type="PIRSF" id="PIRSF005572">
    <property type="entry name" value="NifS"/>
    <property type="match status" value="1"/>
</dbReference>
<comment type="caution">
    <text evidence="10">Lacks conserved residue(s) required for the propagation of feature annotation.</text>
</comment>
<dbReference type="HAMAP" id="MF_00331">
    <property type="entry name" value="Cys_desulf_IscS"/>
    <property type="match status" value="1"/>
</dbReference>
<feature type="modified residue" description="N6-(pyridoxal phosphate)lysine" evidence="10">
    <location>
        <position position="203"/>
    </location>
</feature>
<gene>
    <name evidence="10" type="primary">iscS</name>
    <name evidence="13" type="ORF">BS101_07970</name>
</gene>
<dbReference type="Gene3D" id="3.40.640.10">
    <property type="entry name" value="Type I PLP-dependent aspartate aminotransferase-like (Major domain)"/>
    <property type="match status" value="1"/>
</dbReference>
<dbReference type="AlphaFoldDB" id="A0A1L5F6P5"/>
<dbReference type="OrthoDB" id="9808002at2"/>
<evidence type="ECO:0000256" key="2">
    <source>
        <dbReference type="ARBA" id="ARBA00006490"/>
    </source>
</evidence>
<dbReference type="Pfam" id="PF00266">
    <property type="entry name" value="Aminotran_5"/>
    <property type="match status" value="1"/>
</dbReference>
<dbReference type="RefSeq" id="WP_073538352.1">
    <property type="nucleotide sequence ID" value="NZ_CP018335.1"/>
</dbReference>
<feature type="binding site" evidence="10">
    <location>
        <position position="238"/>
    </location>
    <ligand>
        <name>pyridoxal 5'-phosphate</name>
        <dbReference type="ChEBI" id="CHEBI:597326"/>
    </ligand>
</feature>
<evidence type="ECO:0000259" key="12">
    <source>
        <dbReference type="Pfam" id="PF00266"/>
    </source>
</evidence>
<protein>
    <recommendedName>
        <fullName evidence="10">Cysteine desulfurase IscS</fullName>
        <ecNumber evidence="10">2.8.1.7</ecNumber>
    </recommendedName>
</protein>
<feature type="binding site" evidence="10">
    <location>
        <begin position="72"/>
        <end position="73"/>
    </location>
    <ligand>
        <name>pyridoxal 5'-phosphate</name>
        <dbReference type="ChEBI" id="CHEBI:597326"/>
    </ligand>
</feature>
<dbReference type="GO" id="GO:0031071">
    <property type="term" value="F:cysteine desulfurase activity"/>
    <property type="evidence" value="ECO:0007669"/>
    <property type="project" value="UniProtKB-UniRule"/>
</dbReference>
<keyword evidence="3 10" id="KW-0963">Cytoplasm</keyword>
<name>A0A1L5F6P5_CLOKL</name>
<dbReference type="EC" id="2.8.1.7" evidence="10"/>
<evidence type="ECO:0000256" key="7">
    <source>
        <dbReference type="ARBA" id="ARBA00023004"/>
    </source>
</evidence>
<keyword evidence="6 10" id="KW-0663">Pyridoxal phosphate</keyword>
<dbReference type="SUPFAM" id="SSF53383">
    <property type="entry name" value="PLP-dependent transferases"/>
    <property type="match status" value="1"/>
</dbReference>
<reference evidence="13 14" key="1">
    <citation type="submission" date="2016-12" db="EMBL/GenBank/DDBJ databases">
        <title>Complete genome sequence of Clostridium kluyveri JZZ isolated from the pit mud of a Chinese flavor liquor-making factory.</title>
        <authorList>
            <person name="Wang Y."/>
        </authorList>
    </citation>
    <scope>NUCLEOTIDE SEQUENCE [LARGE SCALE GENOMIC DNA]</scope>
    <source>
        <strain evidence="13 14">JZZ</strain>
    </source>
</reference>
<dbReference type="PANTHER" id="PTHR11601:SF34">
    <property type="entry name" value="CYSTEINE DESULFURASE"/>
    <property type="match status" value="1"/>
</dbReference>
<dbReference type="PROSITE" id="PS00595">
    <property type="entry name" value="AA_TRANSFER_CLASS_5"/>
    <property type="match status" value="1"/>
</dbReference>
<dbReference type="GO" id="GO:0051537">
    <property type="term" value="F:2 iron, 2 sulfur cluster binding"/>
    <property type="evidence" value="ECO:0007669"/>
    <property type="project" value="UniProtKB-UniRule"/>
</dbReference>
<dbReference type="InterPro" id="IPR020578">
    <property type="entry name" value="Aminotrans_V_PyrdxlP_BS"/>
</dbReference>
<evidence type="ECO:0000313" key="13">
    <source>
        <dbReference type="EMBL" id="APM38688.1"/>
    </source>
</evidence>
<dbReference type="Gene3D" id="1.10.260.50">
    <property type="match status" value="1"/>
</dbReference>
<evidence type="ECO:0000256" key="9">
    <source>
        <dbReference type="ARBA" id="ARBA00050776"/>
    </source>
</evidence>
<dbReference type="PANTHER" id="PTHR11601">
    <property type="entry name" value="CYSTEINE DESULFURYLASE FAMILY MEMBER"/>
    <property type="match status" value="1"/>
</dbReference>
<dbReference type="InterPro" id="IPR016454">
    <property type="entry name" value="Cysteine_dSase"/>
</dbReference>
<dbReference type="UniPathway" id="UPA00266"/>
<keyword evidence="4 10" id="KW-0808">Transferase</keyword>
<evidence type="ECO:0000313" key="14">
    <source>
        <dbReference type="Proteomes" id="UP000184604"/>
    </source>
</evidence>
<dbReference type="InterPro" id="IPR015424">
    <property type="entry name" value="PyrdxlP-dep_Trfase"/>
</dbReference>
<evidence type="ECO:0000256" key="3">
    <source>
        <dbReference type="ARBA" id="ARBA00022490"/>
    </source>
</evidence>
<comment type="subunit">
    <text evidence="10">Homodimer. Forms a heterotetramer with IscU, interacts with other sulfur acceptors.</text>
</comment>
<dbReference type="GO" id="GO:0030170">
    <property type="term" value="F:pyridoxal phosphate binding"/>
    <property type="evidence" value="ECO:0007669"/>
    <property type="project" value="UniProtKB-UniRule"/>
</dbReference>
<proteinExistence type="inferred from homology"/>
<evidence type="ECO:0000256" key="8">
    <source>
        <dbReference type="ARBA" id="ARBA00023014"/>
    </source>
</evidence>
<keyword evidence="7 10" id="KW-0408">Iron</keyword>
<comment type="cofactor">
    <cofactor evidence="1 10 11">
        <name>pyridoxal 5'-phosphate</name>
        <dbReference type="ChEBI" id="CHEBI:597326"/>
    </cofactor>
</comment>
<comment type="pathway">
    <text evidence="10">Cofactor biosynthesis; iron-sulfur cluster biosynthesis.</text>
</comment>
<keyword evidence="5 10" id="KW-0479">Metal-binding</keyword>
<evidence type="ECO:0000256" key="5">
    <source>
        <dbReference type="ARBA" id="ARBA00022723"/>
    </source>
</evidence>
<evidence type="ECO:0000256" key="1">
    <source>
        <dbReference type="ARBA" id="ARBA00001933"/>
    </source>
</evidence>
<dbReference type="InterPro" id="IPR010240">
    <property type="entry name" value="Cys_deSase_IscS"/>
</dbReference>
<dbReference type="GO" id="GO:0044571">
    <property type="term" value="P:[2Fe-2S] cluster assembly"/>
    <property type="evidence" value="ECO:0007669"/>
    <property type="project" value="UniProtKB-UniRule"/>
</dbReference>
<comment type="subcellular location">
    <subcellularLocation>
        <location evidence="10">Cytoplasm</location>
    </subcellularLocation>
</comment>
<dbReference type="InterPro" id="IPR015422">
    <property type="entry name" value="PyrdxlP-dep_Trfase_small"/>
</dbReference>
<dbReference type="NCBIfam" id="NF002806">
    <property type="entry name" value="PRK02948.1"/>
    <property type="match status" value="1"/>
</dbReference>
<dbReference type="InterPro" id="IPR000192">
    <property type="entry name" value="Aminotrans_V_dom"/>
</dbReference>
<keyword evidence="8 10" id="KW-0411">Iron-sulfur</keyword>
<evidence type="ECO:0000256" key="4">
    <source>
        <dbReference type="ARBA" id="ARBA00022679"/>
    </source>
</evidence>
<evidence type="ECO:0000256" key="10">
    <source>
        <dbReference type="HAMAP-Rule" id="MF_00331"/>
    </source>
</evidence>
<feature type="binding site" evidence="10">
    <location>
        <position position="180"/>
    </location>
    <ligand>
        <name>pyridoxal 5'-phosphate</name>
        <dbReference type="ChEBI" id="CHEBI:597326"/>
    </ligand>
</feature>
<dbReference type="InterPro" id="IPR015421">
    <property type="entry name" value="PyrdxlP-dep_Trfase_major"/>
</dbReference>
<dbReference type="NCBIfam" id="TIGR03402">
    <property type="entry name" value="FeS_nifS"/>
    <property type="match status" value="1"/>
</dbReference>
<dbReference type="FunFam" id="3.40.640.10:FF:000084">
    <property type="entry name" value="IscS-like cysteine desulfurase"/>
    <property type="match status" value="1"/>
</dbReference>
<feature type="active site" description="Cysteine persulfide intermediate" evidence="10">
    <location>
        <position position="327"/>
    </location>
</feature>